<evidence type="ECO:0000313" key="3">
    <source>
        <dbReference type="Proteomes" id="UP000053573"/>
    </source>
</evidence>
<dbReference type="EMBL" id="LDEV01002911">
    <property type="protein sequence ID" value="KLJ07107.1"/>
    <property type="molecule type" value="Genomic_DNA"/>
</dbReference>
<name>A0A0H1B7X9_9EURO</name>
<proteinExistence type="predicted"/>
<gene>
    <name evidence="2" type="ORF">EMPG_17401</name>
</gene>
<dbReference type="OrthoDB" id="4188299at2759"/>
<feature type="signal peptide" evidence="1">
    <location>
        <begin position="1"/>
        <end position="41"/>
    </location>
</feature>
<accession>A0A0H1B7X9</accession>
<keyword evidence="3" id="KW-1185">Reference proteome</keyword>
<sequence length="165" mass="19057">MFKRFRFRQFRIIKRTTRAQFPQKLMFLVNVIALLATAATASPGEEPNSKRAAPVWKCIEGEFRDHNGLREIHSQFNKLFGEKRLTVAPGQCYVAECNETRFALCNSFTKTLKEISGDRNVAKNTNPKDGSYCRMYLTDVALVYFYGRTNDPIWGDQDKISTRRC</sequence>
<evidence type="ECO:0000313" key="2">
    <source>
        <dbReference type="EMBL" id="KLJ07107.1"/>
    </source>
</evidence>
<reference evidence="3" key="1">
    <citation type="journal article" date="2015" name="PLoS Genet.">
        <title>The dynamic genome and transcriptome of the human fungal pathogen Blastomyces and close relative Emmonsia.</title>
        <authorList>
            <person name="Munoz J.F."/>
            <person name="Gauthier G.M."/>
            <person name="Desjardins C.A."/>
            <person name="Gallo J.E."/>
            <person name="Holder J."/>
            <person name="Sullivan T.D."/>
            <person name="Marty A.J."/>
            <person name="Carmen J.C."/>
            <person name="Chen Z."/>
            <person name="Ding L."/>
            <person name="Gujja S."/>
            <person name="Magrini V."/>
            <person name="Misas E."/>
            <person name="Mitreva M."/>
            <person name="Priest M."/>
            <person name="Saif S."/>
            <person name="Whiston E.A."/>
            <person name="Young S."/>
            <person name="Zeng Q."/>
            <person name="Goldman W.E."/>
            <person name="Mardis E.R."/>
            <person name="Taylor J.W."/>
            <person name="McEwen J.G."/>
            <person name="Clay O.K."/>
            <person name="Klein B.S."/>
            <person name="Cuomo C.A."/>
        </authorList>
    </citation>
    <scope>NUCLEOTIDE SEQUENCE [LARGE SCALE GENOMIC DNA]</scope>
    <source>
        <strain evidence="3">UAMH 139</strain>
    </source>
</reference>
<dbReference type="Proteomes" id="UP000053573">
    <property type="component" value="Unassembled WGS sequence"/>
</dbReference>
<dbReference type="AlphaFoldDB" id="A0A0H1B7X9"/>
<protein>
    <submittedName>
        <fullName evidence="2">Uncharacterized protein</fullName>
    </submittedName>
</protein>
<keyword evidence="1" id="KW-0732">Signal</keyword>
<feature type="chain" id="PRO_5005199531" evidence="1">
    <location>
        <begin position="42"/>
        <end position="165"/>
    </location>
</feature>
<comment type="caution">
    <text evidence="2">The sequence shown here is derived from an EMBL/GenBank/DDBJ whole genome shotgun (WGS) entry which is preliminary data.</text>
</comment>
<evidence type="ECO:0000256" key="1">
    <source>
        <dbReference type="SAM" id="SignalP"/>
    </source>
</evidence>
<organism evidence="2 3">
    <name type="scientific">Blastomyces silverae</name>
    <dbReference type="NCBI Taxonomy" id="2060906"/>
    <lineage>
        <taxon>Eukaryota</taxon>
        <taxon>Fungi</taxon>
        <taxon>Dikarya</taxon>
        <taxon>Ascomycota</taxon>
        <taxon>Pezizomycotina</taxon>
        <taxon>Eurotiomycetes</taxon>
        <taxon>Eurotiomycetidae</taxon>
        <taxon>Onygenales</taxon>
        <taxon>Ajellomycetaceae</taxon>
        <taxon>Blastomyces</taxon>
    </lineage>
</organism>